<sequence length="949" mass="111819">MAHQYPEYMVADKMVLYHQKMKERYDFIQYLSKYRLDAITHESLQVYKQLNLVDENGTPVSYACWVGGSKAWHNFLSNFYAPYVQNDLERICMTSGNYDIFFIGSETNVDNFKIFATNIFMYLINTILEKLHQESVLCHENEKYCFAVYLRNKEHETKRFELKWQKKMTSKAFTSIHDKDAQYNAMYNMILSSMGTPCAGETEIPSYGFLIELKHNNTYTLPRRQSRRTQVVADETDTSEYEDKLLYYIEIFNLLQPNGEPLPAQYFHSVQSRLVDEVNGMPFLNGNGLAMFNKLISHSRINEKGIDVDAVRRQCLLNFLKQTNAGGILNAPAGFQTVANYDYSQYNYFNEIYNLYHEIFGPTDQYDTNFIQNFKSEIFRVTPHEYGQRFEHMESTIVEALRPHLNAFIVHLQEVFISKVDPNVQIGIAGGDAYRRWLPDITRTADIDTKIFIRNDRERDLVFNILEMELAMFCCYCNTVLTSWNSHLNYKLNDETFTSTAENPTSLQFKCTDLVFRYRRIDANPNFPVTLFSVDVRCPYDIANHPVLAKNSERFMLDIPILDLPVIKTDQHFHDPVFHDFDIHWQAHGYENELIPWFNMHHPGHIKVCAVPYLQHDLTTSLYRDINDAMRRDIVGKRHKDKLRYTLLTDIIRNGNFGLVAPNVMNTLNGVDFGSYLFFHLVANDMNEQNKEWISIIFKKLFPHNLVPNAAFADIDRQILESQARVNEERIQNYLYLFNFILLAYAGFSLDKRYRRAHRKTLKYKTQYTKNSIEQKIMDYFTKSDKLVSVFCERTAALSKFLIQNKITHDPKMEICLDRNRNEYAQMHRELNDTLYPDMKYGDNIVDFGSVRTHHYTHPHKSISSHKSHHLKSRRRSSSSKRTMTTSSMFSKYQWTIPKALPNTVDMTHTRITQRDPVWYDVFDERDERQYLQNVIYKNKPMNINTTIH</sequence>
<dbReference type="EMBL" id="MN739478">
    <property type="protein sequence ID" value="QHT06900.1"/>
    <property type="molecule type" value="Genomic_DNA"/>
</dbReference>
<feature type="compositionally biased region" description="Basic residues" evidence="1">
    <location>
        <begin position="857"/>
        <end position="879"/>
    </location>
</feature>
<organism evidence="2">
    <name type="scientific">viral metagenome</name>
    <dbReference type="NCBI Taxonomy" id="1070528"/>
    <lineage>
        <taxon>unclassified sequences</taxon>
        <taxon>metagenomes</taxon>
        <taxon>organismal metagenomes</taxon>
    </lineage>
</organism>
<evidence type="ECO:0000313" key="2">
    <source>
        <dbReference type="EMBL" id="QHT06900.1"/>
    </source>
</evidence>
<accession>A0A6C0CSQ0</accession>
<evidence type="ECO:0000256" key="1">
    <source>
        <dbReference type="SAM" id="MobiDB-lite"/>
    </source>
</evidence>
<feature type="region of interest" description="Disordered" evidence="1">
    <location>
        <begin position="857"/>
        <end position="884"/>
    </location>
</feature>
<proteinExistence type="predicted"/>
<dbReference type="AlphaFoldDB" id="A0A6C0CSQ0"/>
<reference evidence="2" key="1">
    <citation type="journal article" date="2020" name="Nature">
        <title>Giant virus diversity and host interactions through global metagenomics.</title>
        <authorList>
            <person name="Schulz F."/>
            <person name="Roux S."/>
            <person name="Paez-Espino D."/>
            <person name="Jungbluth S."/>
            <person name="Walsh D.A."/>
            <person name="Denef V.J."/>
            <person name="McMahon K.D."/>
            <person name="Konstantinidis K.T."/>
            <person name="Eloe-Fadrosh E.A."/>
            <person name="Kyrpides N.C."/>
            <person name="Woyke T."/>
        </authorList>
    </citation>
    <scope>NUCLEOTIDE SEQUENCE</scope>
    <source>
        <strain evidence="2">GVMAG-M-3300021473-15</strain>
    </source>
</reference>
<protein>
    <submittedName>
        <fullName evidence="2">Uncharacterized protein</fullName>
    </submittedName>
</protein>
<name>A0A6C0CSQ0_9ZZZZ</name>